<reference evidence="2 3" key="1">
    <citation type="journal article" date="2020" name="ISME J.">
        <title>Comparative genomics reveals insights into cyanobacterial evolution and habitat adaptation.</title>
        <authorList>
            <person name="Chen M.Y."/>
            <person name="Teng W.K."/>
            <person name="Zhao L."/>
            <person name="Hu C.X."/>
            <person name="Zhou Y.K."/>
            <person name="Han B.P."/>
            <person name="Song L.R."/>
            <person name="Shu W.S."/>
        </authorList>
    </citation>
    <scope>NUCLEOTIDE SEQUENCE [LARGE SCALE GENOMIC DNA]</scope>
    <source>
        <strain evidence="2 3">FACHB-1040</strain>
    </source>
</reference>
<keyword evidence="1" id="KW-0812">Transmembrane</keyword>
<organism evidence="2 3">
    <name type="scientific">Aphanizomenon flos-aquae FACHB-1040</name>
    <dbReference type="NCBI Taxonomy" id="2692887"/>
    <lineage>
        <taxon>Bacteria</taxon>
        <taxon>Bacillati</taxon>
        <taxon>Cyanobacteriota</taxon>
        <taxon>Cyanophyceae</taxon>
        <taxon>Nostocales</taxon>
        <taxon>Aphanizomenonaceae</taxon>
        <taxon>Aphanizomenon</taxon>
    </lineage>
</organism>
<proteinExistence type="predicted"/>
<dbReference type="RefSeq" id="WP_148764857.1">
    <property type="nucleotide sequence ID" value="NZ_JACJQT010000020.1"/>
</dbReference>
<protein>
    <recommendedName>
        <fullName evidence="4">Yip1 domain-containing protein</fullName>
    </recommendedName>
</protein>
<keyword evidence="1" id="KW-0472">Membrane</keyword>
<feature type="transmembrane region" description="Helical" evidence="1">
    <location>
        <begin position="105"/>
        <end position="122"/>
    </location>
</feature>
<name>A0ABR8BVB2_APHFL</name>
<dbReference type="Proteomes" id="UP000606721">
    <property type="component" value="Unassembled WGS sequence"/>
</dbReference>
<dbReference type="EMBL" id="JACJQT010000020">
    <property type="protein sequence ID" value="MBD2278566.1"/>
    <property type="molecule type" value="Genomic_DNA"/>
</dbReference>
<gene>
    <name evidence="2" type="ORF">H6F99_09755</name>
</gene>
<accession>A0ABR8BVB2</accession>
<keyword evidence="1" id="KW-1133">Transmembrane helix</keyword>
<feature type="transmembrane region" description="Helical" evidence="1">
    <location>
        <begin position="134"/>
        <end position="152"/>
    </location>
</feature>
<evidence type="ECO:0000313" key="2">
    <source>
        <dbReference type="EMBL" id="MBD2278566.1"/>
    </source>
</evidence>
<evidence type="ECO:0000313" key="3">
    <source>
        <dbReference type="Proteomes" id="UP000606721"/>
    </source>
</evidence>
<comment type="caution">
    <text evidence="2">The sequence shown here is derived from an EMBL/GenBank/DDBJ whole genome shotgun (WGS) entry which is preliminary data.</text>
</comment>
<evidence type="ECO:0000256" key="1">
    <source>
        <dbReference type="SAM" id="Phobius"/>
    </source>
</evidence>
<feature type="transmembrane region" description="Helical" evidence="1">
    <location>
        <begin position="46"/>
        <end position="66"/>
    </location>
</feature>
<keyword evidence="3" id="KW-1185">Reference proteome</keyword>
<evidence type="ECO:0008006" key="4">
    <source>
        <dbReference type="Google" id="ProtNLM"/>
    </source>
</evidence>
<sequence>MTRQPNLSEVTSELEPLYSRFWQTLKGFPNFLSQGSNNPPTVSGPAAAALISASIGCFTMMVAHHFSDTNKNIEQMLWSLGSWIPGSHNPSKLWGNIGSYSGKETMLLIGWLVSWAILSVLWKNKKIKSRTIFFWMFTLMVAATAMSWHPLFPYLPLT</sequence>